<dbReference type="SUPFAM" id="SSF48371">
    <property type="entry name" value="ARM repeat"/>
    <property type="match status" value="1"/>
</dbReference>
<dbReference type="EMBL" id="JABVCQ010000001">
    <property type="protein sequence ID" value="MBB1124627.1"/>
    <property type="molecule type" value="Genomic_DNA"/>
</dbReference>
<comment type="caution">
    <text evidence="1">The sequence shown here is derived from an EMBL/GenBank/DDBJ whole genome shotgun (WGS) entry which is preliminary data.</text>
</comment>
<sequence length="209" mass="23028">MALKKSLTPTATPVDERRIPRDLAGLLTALNDPNPLVRRWSARDLIQYPTAAAALIEQLDHETDPSVNEVILTTLTHLGDDIAVSGLINCLRSENVWLRNQAIEALKQMPNAIAPLMERLLNDPESDVRIFAVNVLESLRHPHVEDWLIKVIASDAHINVCATAVDLLGEVGSSRACSALHELKARFPNEPFIQFATDLALKRIGTGCH</sequence>
<dbReference type="PANTHER" id="PTHR12697:SF5">
    <property type="entry name" value="DEOXYHYPUSINE HYDROXYLASE"/>
    <property type="match status" value="1"/>
</dbReference>
<accession>A0A839HBM1</accession>
<dbReference type="InterPro" id="IPR011989">
    <property type="entry name" value="ARM-like"/>
</dbReference>
<dbReference type="InterPro" id="IPR016024">
    <property type="entry name" value="ARM-type_fold"/>
</dbReference>
<dbReference type="GO" id="GO:0016491">
    <property type="term" value="F:oxidoreductase activity"/>
    <property type="evidence" value="ECO:0007669"/>
    <property type="project" value="TreeGrafter"/>
</dbReference>
<evidence type="ECO:0000313" key="1">
    <source>
        <dbReference type="EMBL" id="MBB1124627.1"/>
    </source>
</evidence>
<protein>
    <submittedName>
        <fullName evidence="1">HEAT repeat domain-containing protein</fullName>
    </submittedName>
</protein>
<dbReference type="PANTHER" id="PTHR12697">
    <property type="entry name" value="PBS LYASE HEAT-LIKE PROTEIN"/>
    <property type="match status" value="1"/>
</dbReference>
<keyword evidence="2" id="KW-1185">Reference proteome</keyword>
<dbReference type="AlphaFoldDB" id="A0A839HBM1"/>
<dbReference type="Pfam" id="PF13646">
    <property type="entry name" value="HEAT_2"/>
    <property type="match status" value="2"/>
</dbReference>
<gene>
    <name evidence="1" type="ORF">HUK38_00080</name>
</gene>
<organism evidence="1 2">
    <name type="scientific">Thiospirillum jenense</name>
    <dbReference type="NCBI Taxonomy" id="1653858"/>
    <lineage>
        <taxon>Bacteria</taxon>
        <taxon>Pseudomonadati</taxon>
        <taxon>Pseudomonadota</taxon>
        <taxon>Gammaproteobacteria</taxon>
        <taxon>Chromatiales</taxon>
        <taxon>Chromatiaceae</taxon>
        <taxon>Thiospirillum</taxon>
    </lineage>
</organism>
<evidence type="ECO:0000313" key="2">
    <source>
        <dbReference type="Proteomes" id="UP000548632"/>
    </source>
</evidence>
<dbReference type="Proteomes" id="UP000548632">
    <property type="component" value="Unassembled WGS sequence"/>
</dbReference>
<dbReference type="Gene3D" id="1.25.10.10">
    <property type="entry name" value="Leucine-rich Repeat Variant"/>
    <property type="match status" value="1"/>
</dbReference>
<proteinExistence type="predicted"/>
<dbReference type="RefSeq" id="WP_182581739.1">
    <property type="nucleotide sequence ID" value="NZ_JABVCQ010000001.1"/>
</dbReference>
<name>A0A839HBM1_9GAMM</name>
<reference evidence="1 2" key="1">
    <citation type="journal article" date="2020" name="Arch. Microbiol.">
        <title>The genome sequence of the giant phototrophic gammaproteobacterium Thiospirillum jenense gives insight into its physiological properties and phylogenetic relationships.</title>
        <authorList>
            <person name="Imhoff J.F."/>
            <person name="Meyer T.E."/>
            <person name="Kyndt J.A."/>
        </authorList>
    </citation>
    <scope>NUCLEOTIDE SEQUENCE [LARGE SCALE GENOMIC DNA]</scope>
    <source>
        <strain evidence="1 2">DSM 216</strain>
    </source>
</reference>